<evidence type="ECO:0000256" key="3">
    <source>
        <dbReference type="ARBA" id="ARBA00022573"/>
    </source>
</evidence>
<dbReference type="UniPathway" id="UPA00148"/>
<accession>A0A832RW86</accession>
<organism evidence="6 7">
    <name type="scientific">Methermicoccus shengliensis</name>
    <dbReference type="NCBI Taxonomy" id="660064"/>
    <lineage>
        <taxon>Archaea</taxon>
        <taxon>Methanobacteriati</taxon>
        <taxon>Methanobacteriota</taxon>
        <taxon>Stenosarchaea group</taxon>
        <taxon>Methanomicrobia</taxon>
        <taxon>Methanosarcinales</taxon>
        <taxon>Methermicoccaceae</taxon>
        <taxon>Methermicoccus</taxon>
    </lineage>
</organism>
<dbReference type="AlphaFoldDB" id="A0A832RW86"/>
<dbReference type="GO" id="GO:0016993">
    <property type="term" value="F:precorrin-8X methylmutase activity"/>
    <property type="evidence" value="ECO:0007669"/>
    <property type="project" value="InterPro"/>
</dbReference>
<dbReference type="InterPro" id="IPR036588">
    <property type="entry name" value="CobH/CbiC_sf"/>
</dbReference>
<comment type="caution">
    <text evidence="6">The sequence shown here is derived from an EMBL/GenBank/DDBJ whole genome shotgun (WGS) entry which is preliminary data.</text>
</comment>
<evidence type="ECO:0000313" key="6">
    <source>
        <dbReference type="EMBL" id="HIH69594.1"/>
    </source>
</evidence>
<dbReference type="InterPro" id="IPR003722">
    <property type="entry name" value="Cbl_synth_CobH/CbiC"/>
</dbReference>
<reference evidence="6" key="1">
    <citation type="journal article" date="2020" name="bioRxiv">
        <title>A rank-normalized archaeal taxonomy based on genome phylogeny resolves widespread incomplete and uneven classifications.</title>
        <authorList>
            <person name="Rinke C."/>
            <person name="Chuvochina M."/>
            <person name="Mussig A.J."/>
            <person name="Chaumeil P.-A."/>
            <person name="Waite D.W."/>
            <person name="Whitman W.B."/>
            <person name="Parks D.H."/>
            <person name="Hugenholtz P."/>
        </authorList>
    </citation>
    <scope>NUCLEOTIDE SEQUENCE</scope>
    <source>
        <strain evidence="6">UBA12518</strain>
    </source>
</reference>
<evidence type="ECO:0000256" key="2">
    <source>
        <dbReference type="ARBA" id="ARBA00009774"/>
    </source>
</evidence>
<dbReference type="Pfam" id="PF02570">
    <property type="entry name" value="CbiC"/>
    <property type="match status" value="1"/>
</dbReference>
<dbReference type="Gene3D" id="3.40.50.10230">
    <property type="entry name" value="Cobalamin biosynthesis CobH/CbiC, precorrin-8X methylmutase"/>
    <property type="match status" value="1"/>
</dbReference>
<comment type="pathway">
    <text evidence="1">Cofactor biosynthesis; adenosylcobalamin biosynthesis.</text>
</comment>
<keyword evidence="4" id="KW-0413">Isomerase</keyword>
<sequence>MRIDMGDVTEEASQIKHRSYQIVERYVSGDSPEDFILKRCIIATGDPQMRELIAFRGNAVEAGIEAVRKKSKIITDVRMVKVGINTDAEVLSAVEHCDGAREAGITRTSMGMLNLREELNGAMVAIGNAPSAALTLCRLVEEGVSPAVIVATPVGFVNAAESKEMIRELAIPSITSIGTRGGSTLCVAIVNGLINLAKA</sequence>
<evidence type="ECO:0000256" key="1">
    <source>
        <dbReference type="ARBA" id="ARBA00004953"/>
    </source>
</evidence>
<protein>
    <submittedName>
        <fullName evidence="6">Precorrin-8X methylmutase</fullName>
    </submittedName>
</protein>
<keyword evidence="3" id="KW-0169">Cobalamin biosynthesis</keyword>
<evidence type="ECO:0000256" key="4">
    <source>
        <dbReference type="ARBA" id="ARBA00023235"/>
    </source>
</evidence>
<gene>
    <name evidence="6" type="ORF">HA299_03090</name>
</gene>
<evidence type="ECO:0000259" key="5">
    <source>
        <dbReference type="Pfam" id="PF02570"/>
    </source>
</evidence>
<dbReference type="PANTHER" id="PTHR43588:SF1">
    <property type="entry name" value="COBALT-PRECORRIN-8 METHYLMUTASE"/>
    <property type="match status" value="1"/>
</dbReference>
<comment type="similarity">
    <text evidence="2">Belongs to the CobH/CbiC family.</text>
</comment>
<proteinExistence type="inferred from homology"/>
<dbReference type="GO" id="GO:0009236">
    <property type="term" value="P:cobalamin biosynthetic process"/>
    <property type="evidence" value="ECO:0007669"/>
    <property type="project" value="UniProtKB-UniPathway"/>
</dbReference>
<evidence type="ECO:0000313" key="7">
    <source>
        <dbReference type="Proteomes" id="UP000600363"/>
    </source>
</evidence>
<dbReference type="RefSeq" id="WP_042687354.1">
    <property type="nucleotide sequence ID" value="NZ_DUIH01000011.1"/>
</dbReference>
<feature type="domain" description="Cobalamin biosynthesis precorrin-8X methylmutase CobH/CbiC" evidence="5">
    <location>
        <begin position="14"/>
        <end position="195"/>
    </location>
</feature>
<name>A0A832RW86_9EURY</name>
<dbReference type="PANTHER" id="PTHR43588">
    <property type="entry name" value="COBALT-PRECORRIN-8 METHYLMUTASE"/>
    <property type="match status" value="1"/>
</dbReference>
<dbReference type="Proteomes" id="UP000600363">
    <property type="component" value="Unassembled WGS sequence"/>
</dbReference>
<dbReference type="SUPFAM" id="SSF63965">
    <property type="entry name" value="Precorrin-8X methylmutase CbiC/CobH"/>
    <property type="match status" value="1"/>
</dbReference>
<dbReference type="EMBL" id="DUIH01000011">
    <property type="protein sequence ID" value="HIH69594.1"/>
    <property type="molecule type" value="Genomic_DNA"/>
</dbReference>